<dbReference type="Pfam" id="PF17181">
    <property type="entry name" value="EPF"/>
    <property type="match status" value="1"/>
</dbReference>
<protein>
    <recommendedName>
        <fullName evidence="7">Epidermal patterning factor-like protein</fullName>
    </recommendedName>
</protein>
<dbReference type="EMBL" id="JACGWL010000001">
    <property type="protein sequence ID" value="KAK4411685.1"/>
    <property type="molecule type" value="Genomic_DNA"/>
</dbReference>
<proteinExistence type="inferred from homology"/>
<sequence>MAIPSPISTTLISPKSIPLIIALFFLIFSPSSYSSKHRHSSDTFKGFGAEKKARLGSTPPSCHNKCNQCHPCTAVQVPTLPQGDRSSARANPPDYHSLSAGEMYSNYKPLGWMCRCGGRFYNPN</sequence>
<evidence type="ECO:0000256" key="4">
    <source>
        <dbReference type="ARBA" id="ARBA00022525"/>
    </source>
</evidence>
<comment type="subcellular location">
    <subcellularLocation>
        <location evidence="1 7">Secreted</location>
    </subcellularLocation>
</comment>
<feature type="transmembrane region" description="Helical" evidence="8">
    <location>
        <begin position="12"/>
        <end position="29"/>
    </location>
</feature>
<dbReference type="Proteomes" id="UP001289374">
    <property type="component" value="Unassembled WGS sequence"/>
</dbReference>
<evidence type="ECO:0000256" key="2">
    <source>
        <dbReference type="ARBA" id="ARBA00008127"/>
    </source>
</evidence>
<dbReference type="PANTHER" id="PTHR33109:SF3">
    <property type="entry name" value="EPIDERMAL PATTERNING FACTOR-LIKE PROTEIN"/>
    <property type="match status" value="1"/>
</dbReference>
<name>A0AAE1XGY2_9LAMI</name>
<comment type="function">
    <text evidence="7">Controls stomatal patterning.</text>
</comment>
<dbReference type="InterPro" id="IPR039455">
    <property type="entry name" value="EPFL"/>
</dbReference>
<keyword evidence="8" id="KW-0472">Membrane</keyword>
<comment type="similarity">
    <text evidence="2 7">Belongs to the plant cysteine rich small secretory peptide family. Epidermal patterning factor subfamily.</text>
</comment>
<dbReference type="AlphaFoldDB" id="A0AAE1XGY2"/>
<keyword evidence="3 7" id="KW-0217">Developmental protein</keyword>
<evidence type="ECO:0000256" key="7">
    <source>
        <dbReference type="RuleBase" id="RU367102"/>
    </source>
</evidence>
<evidence type="ECO:0000313" key="10">
    <source>
        <dbReference type="Proteomes" id="UP001289374"/>
    </source>
</evidence>
<keyword evidence="10" id="KW-1185">Reference proteome</keyword>
<gene>
    <name evidence="9" type="ORF">Sango_0241500</name>
</gene>
<evidence type="ECO:0000313" key="9">
    <source>
        <dbReference type="EMBL" id="KAK4411685.1"/>
    </source>
</evidence>
<reference evidence="9" key="2">
    <citation type="journal article" date="2024" name="Plant">
        <title>Genomic evolution and insights into agronomic trait innovations of Sesamum species.</title>
        <authorList>
            <person name="Miao H."/>
            <person name="Wang L."/>
            <person name="Qu L."/>
            <person name="Liu H."/>
            <person name="Sun Y."/>
            <person name="Le M."/>
            <person name="Wang Q."/>
            <person name="Wei S."/>
            <person name="Zheng Y."/>
            <person name="Lin W."/>
            <person name="Duan Y."/>
            <person name="Cao H."/>
            <person name="Xiong S."/>
            <person name="Wang X."/>
            <person name="Wei L."/>
            <person name="Li C."/>
            <person name="Ma Q."/>
            <person name="Ju M."/>
            <person name="Zhao R."/>
            <person name="Li G."/>
            <person name="Mu C."/>
            <person name="Tian Q."/>
            <person name="Mei H."/>
            <person name="Zhang T."/>
            <person name="Gao T."/>
            <person name="Zhang H."/>
        </authorList>
    </citation>
    <scope>NUCLEOTIDE SEQUENCE</scope>
    <source>
        <strain evidence="9">K16</strain>
    </source>
</reference>
<evidence type="ECO:0000256" key="3">
    <source>
        <dbReference type="ARBA" id="ARBA00022473"/>
    </source>
</evidence>
<keyword evidence="6" id="KW-1015">Disulfide bond</keyword>
<evidence type="ECO:0000256" key="5">
    <source>
        <dbReference type="ARBA" id="ARBA00022729"/>
    </source>
</evidence>
<keyword evidence="8" id="KW-1133">Transmembrane helix</keyword>
<evidence type="ECO:0000256" key="8">
    <source>
        <dbReference type="SAM" id="Phobius"/>
    </source>
</evidence>
<comment type="caution">
    <text evidence="9">The sequence shown here is derived from an EMBL/GenBank/DDBJ whole genome shotgun (WGS) entry which is preliminary data.</text>
</comment>
<keyword evidence="8" id="KW-0812">Transmembrane</keyword>
<evidence type="ECO:0000256" key="1">
    <source>
        <dbReference type="ARBA" id="ARBA00004613"/>
    </source>
</evidence>
<dbReference type="GO" id="GO:0005576">
    <property type="term" value="C:extracellular region"/>
    <property type="evidence" value="ECO:0007669"/>
    <property type="project" value="UniProtKB-SubCell"/>
</dbReference>
<dbReference type="GO" id="GO:0010052">
    <property type="term" value="P:guard cell differentiation"/>
    <property type="evidence" value="ECO:0007669"/>
    <property type="project" value="UniProtKB-UniRule"/>
</dbReference>
<reference evidence="9" key="1">
    <citation type="submission" date="2020-06" db="EMBL/GenBank/DDBJ databases">
        <authorList>
            <person name="Li T."/>
            <person name="Hu X."/>
            <person name="Zhang T."/>
            <person name="Song X."/>
            <person name="Zhang H."/>
            <person name="Dai N."/>
            <person name="Sheng W."/>
            <person name="Hou X."/>
            <person name="Wei L."/>
        </authorList>
    </citation>
    <scope>NUCLEOTIDE SEQUENCE</scope>
    <source>
        <strain evidence="9">K16</strain>
        <tissue evidence="9">Leaf</tissue>
    </source>
</reference>
<accession>A0AAE1XGY2</accession>
<evidence type="ECO:0000256" key="6">
    <source>
        <dbReference type="ARBA" id="ARBA00023157"/>
    </source>
</evidence>
<organism evidence="9 10">
    <name type="scientific">Sesamum angolense</name>
    <dbReference type="NCBI Taxonomy" id="2727404"/>
    <lineage>
        <taxon>Eukaryota</taxon>
        <taxon>Viridiplantae</taxon>
        <taxon>Streptophyta</taxon>
        <taxon>Embryophyta</taxon>
        <taxon>Tracheophyta</taxon>
        <taxon>Spermatophyta</taxon>
        <taxon>Magnoliopsida</taxon>
        <taxon>eudicotyledons</taxon>
        <taxon>Gunneridae</taxon>
        <taxon>Pentapetalae</taxon>
        <taxon>asterids</taxon>
        <taxon>lamiids</taxon>
        <taxon>Lamiales</taxon>
        <taxon>Pedaliaceae</taxon>
        <taxon>Sesamum</taxon>
    </lineage>
</organism>
<dbReference type="PANTHER" id="PTHR33109">
    <property type="entry name" value="EPIDERMAL PATTERNING FACTOR-LIKE PROTEIN 4"/>
    <property type="match status" value="1"/>
</dbReference>
<keyword evidence="4 7" id="KW-0964">Secreted</keyword>
<keyword evidence="5" id="KW-0732">Signal</keyword>